<keyword evidence="3" id="KW-1185">Reference proteome</keyword>
<dbReference type="EMBL" id="LAXD01000001">
    <property type="protein sequence ID" value="KWX01659.1"/>
    <property type="molecule type" value="Genomic_DNA"/>
</dbReference>
<protein>
    <submittedName>
        <fullName evidence="2">Uncharacterized protein</fullName>
    </submittedName>
</protein>
<name>A0A132MUZ7_9ACTN</name>
<gene>
    <name evidence="2" type="ORF">LI90_2691</name>
</gene>
<reference evidence="3" key="1">
    <citation type="submission" date="2015-04" db="EMBL/GenBank/DDBJ databases">
        <title>Physiological reanalysis, assessment of diazotrophy, and genome sequences of multiple isolates of Streptomyces thermoautotrophicus.</title>
        <authorList>
            <person name="MacKellar D.C."/>
            <person name="Lieber L."/>
            <person name="Norman J."/>
            <person name="Bolger A."/>
            <person name="Tobin C."/>
            <person name="Murray J.W."/>
            <person name="Chang R."/>
            <person name="Ford T."/>
            <person name="Nguyen P.Q."/>
            <person name="Woodward J."/>
            <person name="Permingeat H."/>
            <person name="Joshi N.S."/>
            <person name="Silver P.A."/>
            <person name="Usadel B."/>
            <person name="Rutherford A.W."/>
            <person name="Friesen M."/>
            <person name="Prell J."/>
        </authorList>
    </citation>
    <scope>NUCLEOTIDE SEQUENCE [LARGE SCALE GENOMIC DNA]</scope>
    <source>
        <strain evidence="3">H1</strain>
    </source>
</reference>
<evidence type="ECO:0000313" key="2">
    <source>
        <dbReference type="EMBL" id="KWX01659.1"/>
    </source>
</evidence>
<evidence type="ECO:0000256" key="1">
    <source>
        <dbReference type="SAM" id="MobiDB-lite"/>
    </source>
</evidence>
<comment type="caution">
    <text evidence="2">The sequence shown here is derived from an EMBL/GenBank/DDBJ whole genome shotgun (WGS) entry which is preliminary data.</text>
</comment>
<feature type="compositionally biased region" description="Basic and acidic residues" evidence="1">
    <location>
        <begin position="38"/>
        <end position="49"/>
    </location>
</feature>
<proteinExistence type="predicted"/>
<dbReference type="STRING" id="1469144.LI90_2691"/>
<evidence type="ECO:0000313" key="3">
    <source>
        <dbReference type="Proteomes" id="UP000070188"/>
    </source>
</evidence>
<dbReference type="Proteomes" id="UP000070188">
    <property type="component" value="Unassembled WGS sequence"/>
</dbReference>
<organism evidence="2 3">
    <name type="scientific">Carbonactinospora thermoautotrophica</name>
    <dbReference type="NCBI Taxonomy" id="1469144"/>
    <lineage>
        <taxon>Bacteria</taxon>
        <taxon>Bacillati</taxon>
        <taxon>Actinomycetota</taxon>
        <taxon>Actinomycetes</taxon>
        <taxon>Kitasatosporales</taxon>
        <taxon>Carbonactinosporaceae</taxon>
        <taxon>Carbonactinospora</taxon>
    </lineage>
</organism>
<feature type="region of interest" description="Disordered" evidence="1">
    <location>
        <begin position="20"/>
        <end position="77"/>
    </location>
</feature>
<dbReference type="AlphaFoldDB" id="A0A132MUZ7"/>
<feature type="compositionally biased region" description="Low complexity" evidence="1">
    <location>
        <begin position="62"/>
        <end position="77"/>
    </location>
</feature>
<accession>A0A132MUZ7</accession>
<sequence length="77" mass="8093">MDNSLLKRCAPSAVRPRPHVRRCRLSRSREGAAAVTHHGTEPRLGDPARRGPLPSCSPVIHAGRPAAGWAPAPASSG</sequence>
<dbReference type="PATRIC" id="fig|1469144.10.peg.2912"/>